<feature type="domain" description="Acyltransferase 3" evidence="2">
    <location>
        <begin position="21"/>
        <end position="361"/>
    </location>
</feature>
<protein>
    <submittedName>
        <fullName evidence="3">Acyltransferase</fullName>
    </submittedName>
</protein>
<reference evidence="3" key="2">
    <citation type="submission" date="2021-04" db="EMBL/GenBank/DDBJ databases">
        <authorList>
            <person name="Gilroy R."/>
        </authorList>
    </citation>
    <scope>NUCLEOTIDE SEQUENCE</scope>
    <source>
        <strain evidence="3">ChiHjej8B7-3636</strain>
    </source>
</reference>
<feature type="transmembrane region" description="Helical" evidence="1">
    <location>
        <begin position="173"/>
        <end position="191"/>
    </location>
</feature>
<dbReference type="Pfam" id="PF01757">
    <property type="entry name" value="Acyl_transf_3"/>
    <property type="match status" value="1"/>
</dbReference>
<feature type="transmembrane region" description="Helical" evidence="1">
    <location>
        <begin position="67"/>
        <end position="87"/>
    </location>
</feature>
<feature type="transmembrane region" description="Helical" evidence="1">
    <location>
        <begin position="345"/>
        <end position="364"/>
    </location>
</feature>
<dbReference type="EMBL" id="DXAM01000152">
    <property type="protein sequence ID" value="HJA05421.1"/>
    <property type="molecule type" value="Genomic_DNA"/>
</dbReference>
<keyword evidence="3" id="KW-0808">Transferase</keyword>
<feature type="transmembrane region" description="Helical" evidence="1">
    <location>
        <begin position="197"/>
        <end position="217"/>
    </location>
</feature>
<feature type="transmembrane region" description="Helical" evidence="1">
    <location>
        <begin position="376"/>
        <end position="394"/>
    </location>
</feature>
<reference evidence="3" key="1">
    <citation type="journal article" date="2021" name="PeerJ">
        <title>Extensive microbial diversity within the chicken gut microbiome revealed by metagenomics and culture.</title>
        <authorList>
            <person name="Gilroy R."/>
            <person name="Ravi A."/>
            <person name="Getino M."/>
            <person name="Pursley I."/>
            <person name="Horton D.L."/>
            <person name="Alikhan N.F."/>
            <person name="Baker D."/>
            <person name="Gharbi K."/>
            <person name="Hall N."/>
            <person name="Watson M."/>
            <person name="Adriaenssens E.M."/>
            <person name="Foster-Nyarko E."/>
            <person name="Jarju S."/>
            <person name="Secka A."/>
            <person name="Antonio M."/>
            <person name="Oren A."/>
            <person name="Chaudhuri R.R."/>
            <person name="La Ragione R."/>
            <person name="Hildebrand F."/>
            <person name="Pallen M.J."/>
        </authorList>
    </citation>
    <scope>NUCLEOTIDE SEQUENCE</scope>
    <source>
        <strain evidence="3">ChiHjej8B7-3636</strain>
    </source>
</reference>
<evidence type="ECO:0000259" key="2">
    <source>
        <dbReference type="Pfam" id="PF01757"/>
    </source>
</evidence>
<dbReference type="Proteomes" id="UP000824220">
    <property type="component" value="Unassembled WGS sequence"/>
</dbReference>
<feature type="transmembrane region" description="Helical" evidence="1">
    <location>
        <begin position="303"/>
        <end position="325"/>
    </location>
</feature>
<sequence length="437" mass="46032">MSVSAEPRPRVPARRPAVRDRSIDAIRSASLVLVVLLHATMVGVTVPDGAPAFENALETAWFAPASWFVQMMPLFFLAGGFTGIGSWRRARSRGQSPSEFVGARLQRLFAPAAVMFAVVAAGLLLLSVAGTPADIVATAGFRISQPLWFLGVFALAQCLVPVLAGWHERAPISAVGVLLASVLLIDSARFATGIDAIGYLGLAAVWLLVQQLGFWDADGRIDALSRRARTQAAVGLVAVAVLLAVFGPYPANMYANQDPPTLLIALLGGAQLMLFSLARPWIRRVVERRTVAVIVDWIGARAMTIYLWHMTVLIALAGISAAAALSGAMTLPDLHSPAWWLTRPAWLAVAAASVAVVAAIAHRFDRRTPASPTSAPVRAACAAACGVGAVVVMFVAGLSWFVAAACALLALAVVRIASRREDPSVVGAPARPRHSLG</sequence>
<feature type="transmembrane region" description="Helical" evidence="1">
    <location>
        <begin position="29"/>
        <end position="47"/>
    </location>
</feature>
<evidence type="ECO:0000313" key="4">
    <source>
        <dbReference type="Proteomes" id="UP000824220"/>
    </source>
</evidence>
<keyword evidence="1" id="KW-0472">Membrane</keyword>
<dbReference type="GO" id="GO:0016747">
    <property type="term" value="F:acyltransferase activity, transferring groups other than amino-acyl groups"/>
    <property type="evidence" value="ECO:0007669"/>
    <property type="project" value="InterPro"/>
</dbReference>
<gene>
    <name evidence="3" type="ORF">H9800_11240</name>
</gene>
<feature type="transmembrane region" description="Helical" evidence="1">
    <location>
        <begin position="229"/>
        <end position="249"/>
    </location>
</feature>
<keyword evidence="1" id="KW-1133">Transmembrane helix</keyword>
<comment type="caution">
    <text evidence="3">The sequence shown here is derived from an EMBL/GenBank/DDBJ whole genome shotgun (WGS) entry which is preliminary data.</text>
</comment>
<dbReference type="InterPro" id="IPR002656">
    <property type="entry name" value="Acyl_transf_3_dom"/>
</dbReference>
<dbReference type="AlphaFoldDB" id="A0A9D2H8D7"/>
<feature type="transmembrane region" description="Helical" evidence="1">
    <location>
        <begin position="147"/>
        <end position="166"/>
    </location>
</feature>
<feature type="transmembrane region" description="Helical" evidence="1">
    <location>
        <begin position="261"/>
        <end position="282"/>
    </location>
</feature>
<feature type="transmembrane region" description="Helical" evidence="1">
    <location>
        <begin position="108"/>
        <end position="127"/>
    </location>
</feature>
<evidence type="ECO:0000313" key="3">
    <source>
        <dbReference type="EMBL" id="HJA05421.1"/>
    </source>
</evidence>
<keyword evidence="3" id="KW-0012">Acyltransferase</keyword>
<feature type="transmembrane region" description="Helical" evidence="1">
    <location>
        <begin position="400"/>
        <end position="417"/>
    </location>
</feature>
<proteinExistence type="predicted"/>
<evidence type="ECO:0000256" key="1">
    <source>
        <dbReference type="SAM" id="Phobius"/>
    </source>
</evidence>
<organism evidence="3 4">
    <name type="scientific">Candidatus Microbacterium stercoravium</name>
    <dbReference type="NCBI Taxonomy" id="2838697"/>
    <lineage>
        <taxon>Bacteria</taxon>
        <taxon>Bacillati</taxon>
        <taxon>Actinomycetota</taxon>
        <taxon>Actinomycetes</taxon>
        <taxon>Micrococcales</taxon>
        <taxon>Microbacteriaceae</taxon>
        <taxon>Microbacterium</taxon>
    </lineage>
</organism>
<name>A0A9D2H8D7_9MICO</name>
<accession>A0A9D2H8D7</accession>
<keyword evidence="1" id="KW-0812">Transmembrane</keyword>